<dbReference type="STRING" id="439228.SAMN06295920_101182"/>
<keyword evidence="8 12" id="KW-0798">TonB box</keyword>
<dbReference type="PROSITE" id="PS52016">
    <property type="entry name" value="TONB_DEPENDENT_REC_3"/>
    <property type="match status" value="1"/>
</dbReference>
<name>A0A1T4ZT02_9SPHN</name>
<dbReference type="AlphaFoldDB" id="A0A1T4ZT02"/>
<evidence type="ECO:0000256" key="1">
    <source>
        <dbReference type="ARBA" id="ARBA00004571"/>
    </source>
</evidence>
<evidence type="ECO:0000256" key="6">
    <source>
        <dbReference type="ARBA" id="ARBA00023004"/>
    </source>
</evidence>
<evidence type="ECO:0000256" key="10">
    <source>
        <dbReference type="ARBA" id="ARBA00023237"/>
    </source>
</evidence>
<feature type="domain" description="TonB-dependent receptor-like beta-barrel" evidence="14">
    <location>
        <begin position="268"/>
        <end position="754"/>
    </location>
</feature>
<evidence type="ECO:0000313" key="17">
    <source>
        <dbReference type="Proteomes" id="UP000189818"/>
    </source>
</evidence>
<dbReference type="Pfam" id="PF00593">
    <property type="entry name" value="TonB_dep_Rec_b-barrel"/>
    <property type="match status" value="1"/>
</dbReference>
<feature type="compositionally biased region" description="Low complexity" evidence="13">
    <location>
        <begin position="11"/>
        <end position="21"/>
    </location>
</feature>
<keyword evidence="4" id="KW-0410">Iron transport</keyword>
<organism evidence="16 17">
    <name type="scientific">Rhizorhabdus histidinilytica</name>
    <dbReference type="NCBI Taxonomy" id="439228"/>
    <lineage>
        <taxon>Bacteria</taxon>
        <taxon>Pseudomonadati</taxon>
        <taxon>Pseudomonadota</taxon>
        <taxon>Alphaproteobacteria</taxon>
        <taxon>Sphingomonadales</taxon>
        <taxon>Sphingomonadaceae</taxon>
        <taxon>Rhizorhabdus</taxon>
    </lineage>
</organism>
<protein>
    <submittedName>
        <fullName evidence="16">Iron complex outermembrane recepter protein</fullName>
    </submittedName>
</protein>
<evidence type="ECO:0000256" key="2">
    <source>
        <dbReference type="ARBA" id="ARBA00022448"/>
    </source>
</evidence>
<feature type="region of interest" description="Disordered" evidence="13">
    <location>
        <begin position="1"/>
        <end position="21"/>
    </location>
</feature>
<dbReference type="InterPro" id="IPR039426">
    <property type="entry name" value="TonB-dep_rcpt-like"/>
</dbReference>
<evidence type="ECO:0000256" key="12">
    <source>
        <dbReference type="RuleBase" id="RU003357"/>
    </source>
</evidence>
<keyword evidence="5 11" id="KW-0812">Transmembrane</keyword>
<keyword evidence="17" id="KW-1185">Reference proteome</keyword>
<evidence type="ECO:0000313" key="16">
    <source>
        <dbReference type="EMBL" id="SKB25870.1"/>
    </source>
</evidence>
<dbReference type="CDD" id="cd01347">
    <property type="entry name" value="ligand_gated_channel"/>
    <property type="match status" value="1"/>
</dbReference>
<evidence type="ECO:0000259" key="15">
    <source>
        <dbReference type="Pfam" id="PF07715"/>
    </source>
</evidence>
<feature type="domain" description="TonB-dependent receptor plug" evidence="15">
    <location>
        <begin position="84"/>
        <end position="187"/>
    </location>
</feature>
<dbReference type="GO" id="GO:0006826">
    <property type="term" value="P:iron ion transport"/>
    <property type="evidence" value="ECO:0007669"/>
    <property type="project" value="UniProtKB-KW"/>
</dbReference>
<dbReference type="InterPro" id="IPR000531">
    <property type="entry name" value="Beta-barrel_TonB"/>
</dbReference>
<evidence type="ECO:0000256" key="7">
    <source>
        <dbReference type="ARBA" id="ARBA00023065"/>
    </source>
</evidence>
<keyword evidence="9 11" id="KW-0472">Membrane</keyword>
<comment type="similarity">
    <text evidence="11 12">Belongs to the TonB-dependent receptor family.</text>
</comment>
<evidence type="ECO:0000256" key="3">
    <source>
        <dbReference type="ARBA" id="ARBA00022452"/>
    </source>
</evidence>
<dbReference type="SUPFAM" id="SSF56935">
    <property type="entry name" value="Porins"/>
    <property type="match status" value="1"/>
</dbReference>
<accession>A0A1T4ZT02</accession>
<keyword evidence="10 11" id="KW-0998">Cell outer membrane</keyword>
<dbReference type="EMBL" id="FUYM01000001">
    <property type="protein sequence ID" value="SKB25870.1"/>
    <property type="molecule type" value="Genomic_DNA"/>
</dbReference>
<dbReference type="PANTHER" id="PTHR32552:SF81">
    <property type="entry name" value="TONB-DEPENDENT OUTER MEMBRANE RECEPTOR"/>
    <property type="match status" value="1"/>
</dbReference>
<dbReference type="InterPro" id="IPR012910">
    <property type="entry name" value="Plug_dom"/>
</dbReference>
<evidence type="ECO:0000256" key="8">
    <source>
        <dbReference type="ARBA" id="ARBA00023077"/>
    </source>
</evidence>
<evidence type="ECO:0000256" key="9">
    <source>
        <dbReference type="ARBA" id="ARBA00023136"/>
    </source>
</evidence>
<dbReference type="PANTHER" id="PTHR32552">
    <property type="entry name" value="FERRICHROME IRON RECEPTOR-RELATED"/>
    <property type="match status" value="1"/>
</dbReference>
<evidence type="ECO:0000256" key="13">
    <source>
        <dbReference type="SAM" id="MobiDB-lite"/>
    </source>
</evidence>
<keyword evidence="7" id="KW-0406">Ion transport</keyword>
<comment type="subcellular location">
    <subcellularLocation>
        <location evidence="1 11">Cell outer membrane</location>
        <topology evidence="1 11">Multi-pass membrane protein</topology>
    </subcellularLocation>
</comment>
<dbReference type="Pfam" id="PF07715">
    <property type="entry name" value="Plug"/>
    <property type="match status" value="1"/>
</dbReference>
<reference evidence="17" key="1">
    <citation type="submission" date="2017-02" db="EMBL/GenBank/DDBJ databases">
        <authorList>
            <person name="Varghese N."/>
            <person name="Submissions S."/>
        </authorList>
    </citation>
    <scope>NUCLEOTIDE SEQUENCE [LARGE SCALE GENOMIC DNA]</scope>
    <source>
        <strain evidence="17">UM2</strain>
    </source>
</reference>
<sequence>MNDNVHSCATGGLSSRSGSSNGGRLASACALMLIGASYPSMATARANDGAIAAASADQAPLAADATGTMVEDIVVTATRRAVNLQKVPVTITALPASTLKSFNITGVLQLSDAVPGLQVAPSGGNNIYLRGVGTTSAGYNEAQVAVYIDGLYLPNPAMSIFSFNNIEQIEVLKGPQGTLYGRNATAGLIAVRTRDPGEQLKVDASLGYDNYDTRTETLYVSAPITGSLSGNVAVYDTKQYQGWGKNVFTSNDIQKNRETGVQAKLLWDAGPNTRITTNFIFDTNNRTYGYGYHILPGTIGADGTTYVGRNNVASRIDASAPFKAYIGALKIQQDLGFATLMSLTGYQHSSQKPTNPANNAILGQPLPGQGSTIFDFDQTSRTWSQELQLTSKAGASRLEWVAGLYYYNDKTKIAAGSYNTCVGNACATGAAPNIITGRPKTDSYSGYVDGTYKLFDATRLTMGLRYTNETKSITGEQVPLPGFPNSVTTFPPGTVLFPGQPFPGFPNGIPTKLNFEKVTYRVVLAQDFGPNVHGYVSNNYGFKSGGFNANNFNNPPVKPELLNSYEVGVKSELFDRRVRFNLAYFHYDYKDVQVRSAAPPAPPGRSLLQNVGKERIKGVNGDFSIIPVQGLTINGGFEVLDAKYTRNPGQSCSSPGPNQVVGGVLVGTVVTVPCDLAGFDVAFASPFSATLGFSYKLETEMGVFTLNASDRYTKRYPLLADQSIYAPGSHIVNASLAWTAPDGRFDAQVYVRNLTNKYTYVTGYATAAGFAVVPGAPRVIGATVGFHL</sequence>
<evidence type="ECO:0000256" key="5">
    <source>
        <dbReference type="ARBA" id="ARBA00022692"/>
    </source>
</evidence>
<proteinExistence type="inferred from homology"/>
<evidence type="ECO:0000256" key="4">
    <source>
        <dbReference type="ARBA" id="ARBA00022496"/>
    </source>
</evidence>
<evidence type="ECO:0000256" key="11">
    <source>
        <dbReference type="PROSITE-ProRule" id="PRU01360"/>
    </source>
</evidence>
<dbReference type="RefSeq" id="WP_079646158.1">
    <property type="nucleotide sequence ID" value="NZ_FUYM01000001.1"/>
</dbReference>
<keyword evidence="6" id="KW-0408">Iron</keyword>
<dbReference type="GO" id="GO:0009279">
    <property type="term" value="C:cell outer membrane"/>
    <property type="evidence" value="ECO:0007669"/>
    <property type="project" value="UniProtKB-SubCell"/>
</dbReference>
<dbReference type="OrthoDB" id="7051185at2"/>
<keyword evidence="3 11" id="KW-1134">Transmembrane beta strand</keyword>
<gene>
    <name evidence="16" type="ORF">SAMN06295920_101182</name>
</gene>
<dbReference type="Gene3D" id="2.40.170.20">
    <property type="entry name" value="TonB-dependent receptor, beta-barrel domain"/>
    <property type="match status" value="1"/>
</dbReference>
<dbReference type="Proteomes" id="UP000189818">
    <property type="component" value="Unassembled WGS sequence"/>
</dbReference>
<dbReference type="InterPro" id="IPR036942">
    <property type="entry name" value="Beta-barrel_TonB_sf"/>
</dbReference>
<keyword evidence="2 11" id="KW-0813">Transport</keyword>
<evidence type="ECO:0000259" key="14">
    <source>
        <dbReference type="Pfam" id="PF00593"/>
    </source>
</evidence>